<feature type="non-terminal residue" evidence="2">
    <location>
        <position position="1"/>
    </location>
</feature>
<name>A0A0B7AZP2_9EUPU</name>
<proteinExistence type="predicted"/>
<accession>A0A0B7AZP2</accession>
<protein>
    <submittedName>
        <fullName evidence="2">Uncharacterized protein</fullName>
    </submittedName>
</protein>
<gene>
    <name evidence="2" type="primary">ORF152775</name>
    <name evidence="1" type="synonym">ORF152755</name>
</gene>
<organism evidence="2">
    <name type="scientific">Arion vulgaris</name>
    <dbReference type="NCBI Taxonomy" id="1028688"/>
    <lineage>
        <taxon>Eukaryota</taxon>
        <taxon>Metazoa</taxon>
        <taxon>Spiralia</taxon>
        <taxon>Lophotrochozoa</taxon>
        <taxon>Mollusca</taxon>
        <taxon>Gastropoda</taxon>
        <taxon>Heterobranchia</taxon>
        <taxon>Euthyneura</taxon>
        <taxon>Panpulmonata</taxon>
        <taxon>Eupulmonata</taxon>
        <taxon>Stylommatophora</taxon>
        <taxon>Helicina</taxon>
        <taxon>Arionoidea</taxon>
        <taxon>Arionidae</taxon>
        <taxon>Arion</taxon>
    </lineage>
</organism>
<dbReference type="AlphaFoldDB" id="A0A0B7AZP2"/>
<sequence>AAIKMKNVYNKKHLQKIISNKIVHTEKKNRSKTLINEAMLALTKYSSRLSQYMKTKVLY</sequence>
<reference evidence="2" key="1">
    <citation type="submission" date="2014-12" db="EMBL/GenBank/DDBJ databases">
        <title>Insight into the proteome of Arion vulgaris.</title>
        <authorList>
            <person name="Aradska J."/>
            <person name="Bulat T."/>
            <person name="Smidak R."/>
            <person name="Sarate P."/>
            <person name="Gangsoo J."/>
            <person name="Sialana F."/>
            <person name="Bilban M."/>
            <person name="Lubec G."/>
        </authorList>
    </citation>
    <scope>NUCLEOTIDE SEQUENCE</scope>
    <source>
        <tissue evidence="2">Skin</tissue>
    </source>
</reference>
<dbReference type="EMBL" id="HACG01039389">
    <property type="protein sequence ID" value="CEK86254.1"/>
    <property type="molecule type" value="Transcribed_RNA"/>
</dbReference>
<evidence type="ECO:0000313" key="2">
    <source>
        <dbReference type="EMBL" id="CEK86258.1"/>
    </source>
</evidence>
<evidence type="ECO:0000313" key="1">
    <source>
        <dbReference type="EMBL" id="CEK86254.1"/>
    </source>
</evidence>
<dbReference type="EMBL" id="HACG01039393">
    <property type="protein sequence ID" value="CEK86258.1"/>
    <property type="molecule type" value="Transcribed_RNA"/>
</dbReference>